<evidence type="ECO:0000256" key="2">
    <source>
        <dbReference type="SAM" id="Phobius"/>
    </source>
</evidence>
<evidence type="ECO:0000313" key="3">
    <source>
        <dbReference type="EMBL" id="MBC9980121.1"/>
    </source>
</evidence>
<comment type="caution">
    <text evidence="3">The sequence shown here is derived from an EMBL/GenBank/DDBJ whole genome shotgun (WGS) entry which is preliminary data.</text>
</comment>
<feature type="transmembrane region" description="Helical" evidence="2">
    <location>
        <begin position="90"/>
        <end position="115"/>
    </location>
</feature>
<sequence>MARAEASAAGFFVSISEIGRRPAHRGLALVETRSWSADQRAAVRTIYWPCTRESAGPRREPLLAPPRSPRDGDKVRAETIAHRAAICRNVVFVGGTMTVYLISLALAGLVAIVAWESFA</sequence>
<keyword evidence="2" id="KW-1133">Transmembrane helix</keyword>
<name>A0ABR7U9A4_9BRAD</name>
<proteinExistence type="predicted"/>
<accession>A0ABR7U9A4</accession>
<keyword evidence="2" id="KW-0812">Transmembrane</keyword>
<organism evidence="3 4">
    <name type="scientific">Bradyrhizobium campsiandrae</name>
    <dbReference type="NCBI Taxonomy" id="1729892"/>
    <lineage>
        <taxon>Bacteria</taxon>
        <taxon>Pseudomonadati</taxon>
        <taxon>Pseudomonadota</taxon>
        <taxon>Alphaproteobacteria</taxon>
        <taxon>Hyphomicrobiales</taxon>
        <taxon>Nitrobacteraceae</taxon>
        <taxon>Bradyrhizobium</taxon>
    </lineage>
</organism>
<dbReference type="EMBL" id="JAATTO010000024">
    <property type="protein sequence ID" value="MBC9980121.1"/>
    <property type="molecule type" value="Genomic_DNA"/>
</dbReference>
<dbReference type="Proteomes" id="UP000639516">
    <property type="component" value="Unassembled WGS sequence"/>
</dbReference>
<protein>
    <submittedName>
        <fullName evidence="3">Uncharacterized protein</fullName>
    </submittedName>
</protein>
<reference evidence="3 4" key="1">
    <citation type="journal article" date="2020" name="Arch. Microbiol.">
        <title>Bradyrhizobium campsiandrae sp. nov., a nitrogen-fixing bacterial strain isolated from a native leguminous tree from the Amazon adapted to flooded conditions.</title>
        <authorList>
            <person name="Cabral Michel D."/>
            <person name="Martins da Costa E."/>
            <person name="Azarias Guimaraes A."/>
            <person name="Soares de Carvalho T."/>
            <person name="Santos de Castro Caputo P."/>
            <person name="Willems A."/>
            <person name="de Souza Moreira F.M."/>
        </authorList>
    </citation>
    <scope>NUCLEOTIDE SEQUENCE [LARGE SCALE GENOMIC DNA]</scope>
    <source>
        <strain evidence="4">INPA 384B</strain>
    </source>
</reference>
<evidence type="ECO:0000313" key="4">
    <source>
        <dbReference type="Proteomes" id="UP000639516"/>
    </source>
</evidence>
<feature type="region of interest" description="Disordered" evidence="1">
    <location>
        <begin position="53"/>
        <end position="75"/>
    </location>
</feature>
<gene>
    <name evidence="3" type="ORF">HA482_18105</name>
</gene>
<keyword evidence="2" id="KW-0472">Membrane</keyword>
<keyword evidence="4" id="KW-1185">Reference proteome</keyword>
<evidence type="ECO:0000256" key="1">
    <source>
        <dbReference type="SAM" id="MobiDB-lite"/>
    </source>
</evidence>
<dbReference type="RefSeq" id="WP_188096401.1">
    <property type="nucleotide sequence ID" value="NZ_JAANIH010000003.1"/>
</dbReference>